<dbReference type="PANTHER" id="PTHR30537:SF5">
    <property type="entry name" value="HTH-TYPE TRANSCRIPTIONAL ACTIVATOR TTDR-RELATED"/>
    <property type="match status" value="1"/>
</dbReference>
<organism evidence="6 7">
    <name type="scientific">Alcaligenes xylosoxydans xylosoxydans</name>
    <name type="common">Achromobacter xylosoxidans</name>
    <dbReference type="NCBI Taxonomy" id="85698"/>
    <lineage>
        <taxon>Bacteria</taxon>
        <taxon>Pseudomonadati</taxon>
        <taxon>Pseudomonadota</taxon>
        <taxon>Betaproteobacteria</taxon>
        <taxon>Burkholderiales</taxon>
        <taxon>Alcaligenaceae</taxon>
        <taxon>Achromobacter</taxon>
    </lineage>
</organism>
<dbReference type="OrthoDB" id="9110639at2"/>
<dbReference type="InterPro" id="IPR000847">
    <property type="entry name" value="LysR_HTH_N"/>
</dbReference>
<dbReference type="PROSITE" id="PS50931">
    <property type="entry name" value="HTH_LYSR"/>
    <property type="match status" value="1"/>
</dbReference>
<comment type="similarity">
    <text evidence="1">Belongs to the LysR transcriptional regulatory family.</text>
</comment>
<dbReference type="SUPFAM" id="SSF53850">
    <property type="entry name" value="Periplasmic binding protein-like II"/>
    <property type="match status" value="1"/>
</dbReference>
<evidence type="ECO:0000313" key="6">
    <source>
        <dbReference type="EMBL" id="RPJ90706.1"/>
    </source>
</evidence>
<evidence type="ECO:0000256" key="3">
    <source>
        <dbReference type="ARBA" id="ARBA00023125"/>
    </source>
</evidence>
<reference evidence="6 7" key="1">
    <citation type="submission" date="2018-08" db="EMBL/GenBank/DDBJ databases">
        <title>Achromobacter xylosoxidans Genome sequencing and assembly.</title>
        <authorList>
            <person name="Wang R."/>
            <person name="Rensing C."/>
            <person name="Li Y."/>
        </authorList>
    </citation>
    <scope>NUCLEOTIDE SEQUENCE [LARGE SCALE GENOMIC DNA]</scope>
    <source>
        <strain evidence="6 7">GD003A</strain>
    </source>
</reference>
<sequence>MNKHKGRIVRNSSYPAARLDHIGDLLAFVRVADTQSFTAAAEKLGLSRSAVGKCIARLELGLGARLLHRSTRSVSLSDEGRVFYEHAQRILSEVDNATDAMASRKQAPRGRLRIDLPVSLGRLHIMPLLREYLRDWPEVEADVGFSDDYIDLVRDGVDVAIRIGGETDSRLVRRVLAPHRLITCAAPGYLDRHGVPASPDDLAGHHTLAYTHAGALVPWRFAVNGQERSVHVAGRLRLGNTEALRDAALAGEGIVQLGAFLVGEDLRAGRLAPVLESVAPPGAPVCAVYPHRRHLAPKVRVLIDAIADRWRGGAPWAGDAAPPRP</sequence>
<accession>A0A424WBK3</accession>
<dbReference type="EMBL" id="QVXO01000023">
    <property type="protein sequence ID" value="RPJ90706.1"/>
    <property type="molecule type" value="Genomic_DNA"/>
</dbReference>
<evidence type="ECO:0000256" key="4">
    <source>
        <dbReference type="ARBA" id="ARBA00023163"/>
    </source>
</evidence>
<keyword evidence="2" id="KW-0805">Transcription regulation</keyword>
<dbReference type="InterPro" id="IPR005119">
    <property type="entry name" value="LysR_subst-bd"/>
</dbReference>
<dbReference type="Pfam" id="PF00126">
    <property type="entry name" value="HTH_1"/>
    <property type="match status" value="1"/>
</dbReference>
<dbReference type="Gene3D" id="3.40.190.290">
    <property type="match status" value="1"/>
</dbReference>
<dbReference type="GO" id="GO:0043565">
    <property type="term" value="F:sequence-specific DNA binding"/>
    <property type="evidence" value="ECO:0007669"/>
    <property type="project" value="TreeGrafter"/>
</dbReference>
<feature type="domain" description="HTH lysR-type" evidence="5">
    <location>
        <begin position="24"/>
        <end position="77"/>
    </location>
</feature>
<keyword evidence="3" id="KW-0238">DNA-binding</keyword>
<gene>
    <name evidence="6" type="ORF">DY367_16215</name>
</gene>
<dbReference type="Pfam" id="PF03466">
    <property type="entry name" value="LysR_substrate"/>
    <property type="match status" value="1"/>
</dbReference>
<dbReference type="FunFam" id="1.10.10.10:FF:000001">
    <property type="entry name" value="LysR family transcriptional regulator"/>
    <property type="match status" value="1"/>
</dbReference>
<dbReference type="InterPro" id="IPR058163">
    <property type="entry name" value="LysR-type_TF_proteobact-type"/>
</dbReference>
<dbReference type="Gene3D" id="1.10.10.10">
    <property type="entry name" value="Winged helix-like DNA-binding domain superfamily/Winged helix DNA-binding domain"/>
    <property type="match status" value="1"/>
</dbReference>
<name>A0A424WBK3_ALCXX</name>
<protein>
    <submittedName>
        <fullName evidence="6">LysR family transcriptional regulator</fullName>
    </submittedName>
</protein>
<dbReference type="FunFam" id="3.40.190.290:FF:000001">
    <property type="entry name" value="Transcriptional regulator, LysR family"/>
    <property type="match status" value="1"/>
</dbReference>
<dbReference type="CDD" id="cd08422">
    <property type="entry name" value="PBP2_CrgA_like"/>
    <property type="match status" value="1"/>
</dbReference>
<dbReference type="InterPro" id="IPR036388">
    <property type="entry name" value="WH-like_DNA-bd_sf"/>
</dbReference>
<evidence type="ECO:0000256" key="1">
    <source>
        <dbReference type="ARBA" id="ARBA00009437"/>
    </source>
</evidence>
<dbReference type="AlphaFoldDB" id="A0A424WBK3"/>
<keyword evidence="4" id="KW-0804">Transcription</keyword>
<dbReference type="GO" id="GO:0003700">
    <property type="term" value="F:DNA-binding transcription factor activity"/>
    <property type="evidence" value="ECO:0007669"/>
    <property type="project" value="InterPro"/>
</dbReference>
<evidence type="ECO:0000313" key="7">
    <source>
        <dbReference type="Proteomes" id="UP000285324"/>
    </source>
</evidence>
<evidence type="ECO:0000259" key="5">
    <source>
        <dbReference type="PROSITE" id="PS50931"/>
    </source>
</evidence>
<proteinExistence type="inferred from homology"/>
<dbReference type="SUPFAM" id="SSF46785">
    <property type="entry name" value="Winged helix' DNA-binding domain"/>
    <property type="match status" value="1"/>
</dbReference>
<comment type="caution">
    <text evidence="6">The sequence shown here is derived from an EMBL/GenBank/DDBJ whole genome shotgun (WGS) entry which is preliminary data.</text>
</comment>
<dbReference type="InterPro" id="IPR036390">
    <property type="entry name" value="WH_DNA-bd_sf"/>
</dbReference>
<dbReference type="Proteomes" id="UP000285324">
    <property type="component" value="Unassembled WGS sequence"/>
</dbReference>
<evidence type="ECO:0000256" key="2">
    <source>
        <dbReference type="ARBA" id="ARBA00023015"/>
    </source>
</evidence>
<dbReference type="GO" id="GO:0006351">
    <property type="term" value="P:DNA-templated transcription"/>
    <property type="evidence" value="ECO:0007669"/>
    <property type="project" value="TreeGrafter"/>
</dbReference>
<dbReference type="PANTHER" id="PTHR30537">
    <property type="entry name" value="HTH-TYPE TRANSCRIPTIONAL REGULATOR"/>
    <property type="match status" value="1"/>
</dbReference>